<comment type="caution">
    <text evidence="1">The sequence shown here is derived from an EMBL/GenBank/DDBJ whole genome shotgun (WGS) entry which is preliminary data.</text>
</comment>
<proteinExistence type="predicted"/>
<sequence length="122" mass="14070">MYPEFQEYLSIHDKDKAELIISPEDVDLKKRICDRPWSFNNCILIHQLVKGENPKKHLQGILASVMGSFLEYNVTSNNIRWNSFMGQTCRKLIDLGEEEMVRAWPETIGAEDREGLEAQNSG</sequence>
<reference evidence="1 2" key="1">
    <citation type="journal article" date="2021" name="bioRxiv">
        <title>The Gossypium anomalum genome as a resource for cotton improvement and evolutionary analysis of hybrid incompatibility.</title>
        <authorList>
            <person name="Grover C.E."/>
            <person name="Yuan D."/>
            <person name="Arick M.A."/>
            <person name="Miller E.R."/>
            <person name="Hu G."/>
            <person name="Peterson D.G."/>
            <person name="Wendel J.F."/>
            <person name="Udall J.A."/>
        </authorList>
    </citation>
    <scope>NUCLEOTIDE SEQUENCE [LARGE SCALE GENOMIC DNA]</scope>
    <source>
        <strain evidence="1">JFW-Udall</strain>
        <tissue evidence="1">Leaf</tissue>
    </source>
</reference>
<gene>
    <name evidence="1" type="ORF">CXB51_029872</name>
</gene>
<dbReference type="Proteomes" id="UP000701853">
    <property type="component" value="Chromosome 11"/>
</dbReference>
<dbReference type="EMBL" id="JAHUZN010000011">
    <property type="protein sequence ID" value="KAG8479065.1"/>
    <property type="molecule type" value="Genomic_DNA"/>
</dbReference>
<dbReference type="AlphaFoldDB" id="A0A8J5YL71"/>
<evidence type="ECO:0008006" key="3">
    <source>
        <dbReference type="Google" id="ProtNLM"/>
    </source>
</evidence>
<name>A0A8J5YL71_9ROSI</name>
<evidence type="ECO:0000313" key="1">
    <source>
        <dbReference type="EMBL" id="KAG8479065.1"/>
    </source>
</evidence>
<evidence type="ECO:0000313" key="2">
    <source>
        <dbReference type="Proteomes" id="UP000701853"/>
    </source>
</evidence>
<accession>A0A8J5YL71</accession>
<keyword evidence="2" id="KW-1185">Reference proteome</keyword>
<organism evidence="1 2">
    <name type="scientific">Gossypium anomalum</name>
    <dbReference type="NCBI Taxonomy" id="47600"/>
    <lineage>
        <taxon>Eukaryota</taxon>
        <taxon>Viridiplantae</taxon>
        <taxon>Streptophyta</taxon>
        <taxon>Embryophyta</taxon>
        <taxon>Tracheophyta</taxon>
        <taxon>Spermatophyta</taxon>
        <taxon>Magnoliopsida</taxon>
        <taxon>eudicotyledons</taxon>
        <taxon>Gunneridae</taxon>
        <taxon>Pentapetalae</taxon>
        <taxon>rosids</taxon>
        <taxon>malvids</taxon>
        <taxon>Malvales</taxon>
        <taxon>Malvaceae</taxon>
        <taxon>Malvoideae</taxon>
        <taxon>Gossypium</taxon>
    </lineage>
</organism>
<protein>
    <recommendedName>
        <fullName evidence="3">DUF4283 domain-containing protein</fullName>
    </recommendedName>
</protein>